<comment type="caution">
    <text evidence="1">The sequence shown here is derived from an EMBL/GenBank/DDBJ whole genome shotgun (WGS) entry which is preliminary data.</text>
</comment>
<gene>
    <name evidence="1" type="ORF">LCGC14_1623040</name>
</gene>
<protein>
    <submittedName>
        <fullName evidence="1">Uncharacterized protein</fullName>
    </submittedName>
</protein>
<evidence type="ECO:0000313" key="1">
    <source>
        <dbReference type="EMBL" id="KKM22663.1"/>
    </source>
</evidence>
<name>A0A0F9KKH5_9ZZZZ</name>
<dbReference type="Gene3D" id="3.40.50.300">
    <property type="entry name" value="P-loop containing nucleotide triphosphate hydrolases"/>
    <property type="match status" value="1"/>
</dbReference>
<dbReference type="EMBL" id="LAZR01013287">
    <property type="protein sequence ID" value="KKM22663.1"/>
    <property type="molecule type" value="Genomic_DNA"/>
</dbReference>
<proteinExistence type="predicted"/>
<organism evidence="1">
    <name type="scientific">marine sediment metagenome</name>
    <dbReference type="NCBI Taxonomy" id="412755"/>
    <lineage>
        <taxon>unclassified sequences</taxon>
        <taxon>metagenomes</taxon>
        <taxon>ecological metagenomes</taxon>
    </lineage>
</organism>
<sequence>MEWNIKLIKLRQFWRYIFNVDNLIIVTFLPGKTLLIRAVANESKAYLIQVGPEIISKFQGKSEESFFW</sequence>
<reference evidence="1" key="1">
    <citation type="journal article" date="2015" name="Nature">
        <title>Complex archaea that bridge the gap between prokaryotes and eukaryotes.</title>
        <authorList>
            <person name="Spang A."/>
            <person name="Saw J.H."/>
            <person name="Jorgensen S.L."/>
            <person name="Zaremba-Niedzwiedzka K."/>
            <person name="Martijn J."/>
            <person name="Lind A.E."/>
            <person name="van Eijk R."/>
            <person name="Schleper C."/>
            <person name="Guy L."/>
            <person name="Ettema T.J."/>
        </authorList>
    </citation>
    <scope>NUCLEOTIDE SEQUENCE</scope>
</reference>
<dbReference type="AlphaFoldDB" id="A0A0F9KKH5"/>
<dbReference type="InterPro" id="IPR027417">
    <property type="entry name" value="P-loop_NTPase"/>
</dbReference>
<accession>A0A0F9KKH5</accession>